<dbReference type="RefSeq" id="WP_163146410.1">
    <property type="nucleotide sequence ID" value="NZ_CP044456.1"/>
</dbReference>
<organism evidence="1 2">
    <name type="scientific">Acinetobacter indicus</name>
    <dbReference type="NCBI Taxonomy" id="756892"/>
    <lineage>
        <taxon>Bacteria</taxon>
        <taxon>Pseudomonadati</taxon>
        <taxon>Pseudomonadota</taxon>
        <taxon>Gammaproteobacteria</taxon>
        <taxon>Moraxellales</taxon>
        <taxon>Moraxellaceae</taxon>
        <taxon>Acinetobacter</taxon>
    </lineage>
</organism>
<gene>
    <name evidence="1" type="ORF">FSC09_15270</name>
</gene>
<dbReference type="Proteomes" id="UP000503440">
    <property type="component" value="Plasmid pB18-1"/>
</dbReference>
<evidence type="ECO:0000313" key="2">
    <source>
        <dbReference type="Proteomes" id="UP000503440"/>
    </source>
</evidence>
<evidence type="ECO:0000313" key="1">
    <source>
        <dbReference type="EMBL" id="QIC71751.1"/>
    </source>
</evidence>
<dbReference type="AlphaFoldDB" id="A0A6C0Y671"/>
<dbReference type="EMBL" id="CP044456">
    <property type="protein sequence ID" value="QIC71751.1"/>
    <property type="molecule type" value="Genomic_DNA"/>
</dbReference>
<name>A0A6C0Y671_9GAMM</name>
<geneLocation type="plasmid" evidence="2">
    <name>pb18-1</name>
</geneLocation>
<accession>A0A6C0Y671</accession>
<protein>
    <submittedName>
        <fullName evidence="1">Uncharacterized protein</fullName>
    </submittedName>
</protein>
<proteinExistence type="predicted"/>
<keyword evidence="1" id="KW-0614">Plasmid</keyword>
<reference evidence="1 2" key="1">
    <citation type="submission" date="2019-09" db="EMBL/GenBank/DDBJ databases">
        <title>Non-baumannii Acinetobacter spp. carrying blaNDM-1 isolated in China.</title>
        <authorList>
            <person name="Cui C."/>
            <person name="Chen C."/>
            <person name="Sun J."/>
            <person name="Liu Y."/>
        </authorList>
    </citation>
    <scope>NUCLEOTIDE SEQUENCE [LARGE SCALE GENOMIC DNA]</scope>
    <source>
        <strain evidence="1 2">B18</strain>
        <plasmid evidence="2">pb18-1</plasmid>
    </source>
</reference>
<sequence>MFRYKDASIAIIFLILGYTIALSTSGENSSQEINQKKSSLNNQWISDDSALINFQFSQVIDQQKGYILPTTTTANVRQVIQKMPEEEVEKYLKRAFPKVDITNIEDKKKLSERLLEELSNNDIKSLTKLNGQLTISTTSKYPIQNKDVEKIYKNQQIFAHYDLKGRFDRSDQVFVKWTNQNTGEILLFTPQNVNKDAEQNWVSYSPTEGWQPGIYNIEYFQFNSDLTPIAKTSYTINQILD</sequence>